<dbReference type="PROSITE" id="PS50206">
    <property type="entry name" value="RHODANESE_3"/>
    <property type="match status" value="1"/>
</dbReference>
<dbReference type="Gene3D" id="3.40.250.10">
    <property type="entry name" value="Rhodanese-like domain"/>
    <property type="match status" value="1"/>
</dbReference>
<dbReference type="Pfam" id="PF00581">
    <property type="entry name" value="Rhodanese"/>
    <property type="match status" value="1"/>
</dbReference>
<dbReference type="SUPFAM" id="SSF52821">
    <property type="entry name" value="Rhodanese/Cell cycle control phosphatase"/>
    <property type="match status" value="1"/>
</dbReference>
<organism evidence="2">
    <name type="scientific">Capitella teleta</name>
    <name type="common">Polychaete worm</name>
    <dbReference type="NCBI Taxonomy" id="283909"/>
    <lineage>
        <taxon>Eukaryota</taxon>
        <taxon>Metazoa</taxon>
        <taxon>Spiralia</taxon>
        <taxon>Lophotrochozoa</taxon>
        <taxon>Annelida</taxon>
        <taxon>Polychaeta</taxon>
        <taxon>Sedentaria</taxon>
        <taxon>Scolecida</taxon>
        <taxon>Capitellidae</taxon>
        <taxon>Capitella</taxon>
    </lineage>
</organism>
<gene>
    <name evidence="2" type="ORF">CAPTEDRAFT_190830</name>
</gene>
<dbReference type="EMBL" id="AMQN01010399">
    <property type="status" value="NOT_ANNOTATED_CDS"/>
    <property type="molecule type" value="Genomic_DNA"/>
</dbReference>
<evidence type="ECO:0000313" key="2">
    <source>
        <dbReference type="EMBL" id="ELT98614.1"/>
    </source>
</evidence>
<evidence type="ECO:0000313" key="4">
    <source>
        <dbReference type="Proteomes" id="UP000014760"/>
    </source>
</evidence>
<dbReference type="SMART" id="SM00450">
    <property type="entry name" value="RHOD"/>
    <property type="match status" value="1"/>
</dbReference>
<reference evidence="4" key="1">
    <citation type="submission" date="2012-12" db="EMBL/GenBank/DDBJ databases">
        <authorList>
            <person name="Hellsten U."/>
            <person name="Grimwood J."/>
            <person name="Chapman J.A."/>
            <person name="Shapiro H."/>
            <person name="Aerts A."/>
            <person name="Otillar R.P."/>
            <person name="Terry A.Y."/>
            <person name="Boore J.L."/>
            <person name="Simakov O."/>
            <person name="Marletaz F."/>
            <person name="Cho S.-J."/>
            <person name="Edsinger-Gonzales E."/>
            <person name="Havlak P."/>
            <person name="Kuo D.-H."/>
            <person name="Larsson T."/>
            <person name="Lv J."/>
            <person name="Arendt D."/>
            <person name="Savage R."/>
            <person name="Osoegawa K."/>
            <person name="de Jong P."/>
            <person name="Lindberg D.R."/>
            <person name="Seaver E.C."/>
            <person name="Weisblat D.A."/>
            <person name="Putnam N.H."/>
            <person name="Grigoriev I.V."/>
            <person name="Rokhsar D.S."/>
        </authorList>
    </citation>
    <scope>NUCLEOTIDE SEQUENCE</scope>
    <source>
        <strain evidence="4">I ESC-2004</strain>
    </source>
</reference>
<reference evidence="3" key="3">
    <citation type="submission" date="2015-06" db="UniProtKB">
        <authorList>
            <consortium name="EnsemblMetazoa"/>
        </authorList>
    </citation>
    <scope>IDENTIFICATION</scope>
</reference>
<dbReference type="OrthoDB" id="566238at2759"/>
<evidence type="ECO:0000259" key="1">
    <source>
        <dbReference type="PROSITE" id="PS50206"/>
    </source>
</evidence>
<dbReference type="Proteomes" id="UP000014760">
    <property type="component" value="Unassembled WGS sequence"/>
</dbReference>
<dbReference type="OMA" id="WYNEGRP"/>
<dbReference type="CDD" id="cd00158">
    <property type="entry name" value="RHOD"/>
    <property type="match status" value="1"/>
</dbReference>
<feature type="domain" description="Rhodanese" evidence="1">
    <location>
        <begin position="117"/>
        <end position="225"/>
    </location>
</feature>
<dbReference type="EnsemblMetazoa" id="CapteT190830">
    <property type="protein sequence ID" value="CapteP190830"/>
    <property type="gene ID" value="CapteG190830"/>
</dbReference>
<dbReference type="HOGENOM" id="CLU_089574_5_1_1"/>
<dbReference type="InterPro" id="IPR001763">
    <property type="entry name" value="Rhodanese-like_dom"/>
</dbReference>
<name>R7TXY7_CAPTE</name>
<proteinExistence type="predicted"/>
<keyword evidence="4" id="KW-1185">Reference proteome</keyword>
<dbReference type="EMBL" id="KB307721">
    <property type="protein sequence ID" value="ELT98614.1"/>
    <property type="molecule type" value="Genomic_DNA"/>
</dbReference>
<accession>R7TXY7</accession>
<sequence>MTNCSGYVKWPLVDGKLPDFQQTLAFIGEIENKWRFIKGGNNQLTRVYSRIHHKSVQQTPLNLISLQKTMPSEVQTDDRFAMRFVINSLKKKWANVSNVSTETLNQWMNQEVSEGQKKRALTIIDARPEEEYAVSHIAGATRVDFRSSEVCEFISKMDEQNKAGEVPTVVCYCSLGYRSCKFADTLKNALQNPSSCGIEKTPPAEIYNLEGSIFKWANENRGNMVDGKDRPTKFVHPFSPIWGKVLFSHLRRDKMEP</sequence>
<dbReference type="InterPro" id="IPR036873">
    <property type="entry name" value="Rhodanese-like_dom_sf"/>
</dbReference>
<dbReference type="AlphaFoldDB" id="R7TXY7"/>
<evidence type="ECO:0000313" key="3">
    <source>
        <dbReference type="EnsemblMetazoa" id="CapteP190830"/>
    </source>
</evidence>
<protein>
    <recommendedName>
        <fullName evidence="1">Rhodanese domain-containing protein</fullName>
    </recommendedName>
</protein>
<reference evidence="2 4" key="2">
    <citation type="journal article" date="2013" name="Nature">
        <title>Insights into bilaterian evolution from three spiralian genomes.</title>
        <authorList>
            <person name="Simakov O."/>
            <person name="Marletaz F."/>
            <person name="Cho S.J."/>
            <person name="Edsinger-Gonzales E."/>
            <person name="Havlak P."/>
            <person name="Hellsten U."/>
            <person name="Kuo D.H."/>
            <person name="Larsson T."/>
            <person name="Lv J."/>
            <person name="Arendt D."/>
            <person name="Savage R."/>
            <person name="Osoegawa K."/>
            <person name="de Jong P."/>
            <person name="Grimwood J."/>
            <person name="Chapman J.A."/>
            <person name="Shapiro H."/>
            <person name="Aerts A."/>
            <person name="Otillar R.P."/>
            <person name="Terry A.Y."/>
            <person name="Boore J.L."/>
            <person name="Grigoriev I.V."/>
            <person name="Lindberg D.R."/>
            <person name="Seaver E.C."/>
            <person name="Weisblat D.A."/>
            <person name="Putnam N.H."/>
            <person name="Rokhsar D.S."/>
        </authorList>
    </citation>
    <scope>NUCLEOTIDE SEQUENCE</scope>
    <source>
        <strain evidence="2 4">I ESC-2004</strain>
    </source>
</reference>